<dbReference type="Gene3D" id="3.30.870.10">
    <property type="entry name" value="Endonuclease Chain A"/>
    <property type="match status" value="1"/>
</dbReference>
<dbReference type="SMART" id="SM00490">
    <property type="entry name" value="HELICc"/>
    <property type="match status" value="1"/>
</dbReference>
<evidence type="ECO:0000313" key="3">
    <source>
        <dbReference type="EMBL" id="MBM3331903.1"/>
    </source>
</evidence>
<sequence>MPAHDIIDNRRVKLVDQINRILDTTEAARFAVGYFFVSGLEGIAEKLGRVKELRLLIGNTTNRETLEQLAEGRRRLELVRDAVEAEAYRSAGAARKAAVDTGAEVRTALELMDQTDEAEELVQSLADMIEQKRVKVKVYTRGRLHAKAYIFDYGQVFNAKGKEVERQEKGIAVVGSSNLTLAGVANNTELNVLVQGNANHAELVRWFDELWKEADDFDETLMQEIRQSWAAGLVRPYDIYLKTLYELVRDRLTGEDAQEVLWDDEITSKLANFQKAAVTQAVQMLRRYGGAFVADVVGLGKSYVGAAIIRHFERTDHVKPIIICPAALVDMWERYNAVYSLNAVVVSLGLLLEGDSGLAEVLLKDERYRDRDFVLIDESHNLRHSDTQRYAVVQQFLSTGDRYCCFLTATPRNKSAWDVYYQIKLFHQDDKTDLPIDPPNLNQYFKLIDKGERKLPELLFHLQVRRLRRHVLRWYGFAGDTQEPLAKMSDDEVRPYLDGPKRAYILVGERHQFFPKRELETVEYSIDDTYQGLYQQIRGFLGKGKHGCQTEIVKDELTYARYGLWHYVKPEMRKKAPYDDLQHAGANLRGLVRILLFKRFESSVYAFRETVKRLVRMQERFLDALDAGFVPAGEGAEAILYEPSAEEEQDLLEALRNVSGKYALKDFDAETLKQHIEHDVRLLKRILKLVEPVTPDKDAKLVTLKRRLAKKPLAGTKVLLFTQYADTARYLFDNLNPGGKREDIEVIYSGDKSKEKVVGRFAPKANPEYQFQRGESQISLLVATDVLAEGLNLQDCNCIINYDLHWNPVRLIQRFGRIDRIGSEHDVVHAYNFLPETGLDRQLGLKSILHSRIQEIHDTIGEDSAILDQTEHLNVQAMYAIYQASADQLSMFDPAGEEPMDLNEAEEMLRRMQREDPAEFSRVAALRRGIRSSLAAITKGTYVMCEAGEFRQLYLMDTEGGVISRDLPRVLSAIRCERTTNPAPRPEGLNAQVMHVARLFAEEVKQREAEKRYSVSLSHAQKYVQREIRVMFNATEDEDAKARLNLLEQAFCAGSLTSALRRELNKLRRNGVAGAHLEHSLRELYEQHGLGRRDRSEVPKMPIQTIPRVVCSEGLV</sequence>
<dbReference type="GO" id="GO:0004386">
    <property type="term" value="F:helicase activity"/>
    <property type="evidence" value="ECO:0007669"/>
    <property type="project" value="UniProtKB-KW"/>
</dbReference>
<dbReference type="Pfam" id="PF00271">
    <property type="entry name" value="Helicase_C"/>
    <property type="match status" value="1"/>
</dbReference>
<name>A0A938BUF6_UNCW3</name>
<organism evidence="3 4">
    <name type="scientific">candidate division WOR-3 bacterium</name>
    <dbReference type="NCBI Taxonomy" id="2052148"/>
    <lineage>
        <taxon>Bacteria</taxon>
        <taxon>Bacteria division WOR-3</taxon>
    </lineage>
</organism>
<reference evidence="3" key="1">
    <citation type="submission" date="2019-03" db="EMBL/GenBank/DDBJ databases">
        <title>Lake Tanganyika Metagenome-Assembled Genomes (MAGs).</title>
        <authorList>
            <person name="Tran P."/>
        </authorList>
    </citation>
    <scope>NUCLEOTIDE SEQUENCE</scope>
    <source>
        <strain evidence="3">K_DeepCast_150m_m2_040</strain>
    </source>
</reference>
<comment type="caution">
    <text evidence="3">The sequence shown here is derived from an EMBL/GenBank/DDBJ whole genome shotgun (WGS) entry which is preliminary data.</text>
</comment>
<dbReference type="SMART" id="SM00487">
    <property type="entry name" value="DEXDc"/>
    <property type="match status" value="1"/>
</dbReference>
<gene>
    <name evidence="3" type="ORF">FJY68_08665</name>
</gene>
<dbReference type="AlphaFoldDB" id="A0A938BUF6"/>
<proteinExistence type="predicted"/>
<feature type="domain" description="Helicase C-terminal" evidence="2">
    <location>
        <begin position="696"/>
        <end position="864"/>
    </location>
</feature>
<dbReference type="EMBL" id="VGIR01000049">
    <property type="protein sequence ID" value="MBM3331903.1"/>
    <property type="molecule type" value="Genomic_DNA"/>
</dbReference>
<dbReference type="InterPro" id="IPR025202">
    <property type="entry name" value="PLD-like_dom"/>
</dbReference>
<keyword evidence="3" id="KW-0347">Helicase</keyword>
<dbReference type="CDD" id="cd09178">
    <property type="entry name" value="PLDc_N_Snf2_like"/>
    <property type="match status" value="1"/>
</dbReference>
<dbReference type="InterPro" id="IPR001650">
    <property type="entry name" value="Helicase_C-like"/>
</dbReference>
<dbReference type="PANTHER" id="PTHR45766:SF6">
    <property type="entry name" value="SWI_SNF-RELATED MATRIX-ASSOCIATED ACTIN-DEPENDENT REGULATOR OF CHROMATIN SUBFAMILY A-LIKE PROTEIN 1"/>
    <property type="match status" value="1"/>
</dbReference>
<keyword evidence="1" id="KW-0378">Hydrolase</keyword>
<dbReference type="Proteomes" id="UP000779900">
    <property type="component" value="Unassembled WGS sequence"/>
</dbReference>
<keyword evidence="3" id="KW-0547">Nucleotide-binding</keyword>
<dbReference type="PANTHER" id="PTHR45766">
    <property type="entry name" value="DNA ANNEALING HELICASE AND ENDONUCLEASE ZRANB3 FAMILY MEMBER"/>
    <property type="match status" value="1"/>
</dbReference>
<dbReference type="SUPFAM" id="SSF52540">
    <property type="entry name" value="P-loop containing nucleoside triphosphate hydrolases"/>
    <property type="match status" value="2"/>
</dbReference>
<dbReference type="InterPro" id="IPR027417">
    <property type="entry name" value="P-loop_NTPase"/>
</dbReference>
<evidence type="ECO:0000259" key="2">
    <source>
        <dbReference type="PROSITE" id="PS51194"/>
    </source>
</evidence>
<accession>A0A938BUF6</accession>
<keyword evidence="3" id="KW-0067">ATP-binding</keyword>
<dbReference type="GO" id="GO:0016787">
    <property type="term" value="F:hydrolase activity"/>
    <property type="evidence" value="ECO:0007669"/>
    <property type="project" value="UniProtKB-KW"/>
</dbReference>
<dbReference type="Pfam" id="PF13091">
    <property type="entry name" value="PLDc_2"/>
    <property type="match status" value="1"/>
</dbReference>
<dbReference type="InterPro" id="IPR014001">
    <property type="entry name" value="Helicase_ATP-bd"/>
</dbReference>
<dbReference type="InterPro" id="IPR049730">
    <property type="entry name" value="SNF2/RAD54-like_C"/>
</dbReference>
<evidence type="ECO:0000256" key="1">
    <source>
        <dbReference type="ARBA" id="ARBA00022801"/>
    </source>
</evidence>
<dbReference type="CDD" id="cd18793">
    <property type="entry name" value="SF2_C_SNF"/>
    <property type="match status" value="1"/>
</dbReference>
<dbReference type="Gene3D" id="3.40.50.300">
    <property type="entry name" value="P-loop containing nucleotide triphosphate hydrolases"/>
    <property type="match status" value="2"/>
</dbReference>
<protein>
    <submittedName>
        <fullName evidence="3">Helicase</fullName>
    </submittedName>
</protein>
<evidence type="ECO:0000313" key="4">
    <source>
        <dbReference type="Proteomes" id="UP000779900"/>
    </source>
</evidence>
<dbReference type="SUPFAM" id="SSF56024">
    <property type="entry name" value="Phospholipase D/nuclease"/>
    <property type="match status" value="1"/>
</dbReference>
<dbReference type="PROSITE" id="PS51194">
    <property type="entry name" value="HELICASE_CTER"/>
    <property type="match status" value="1"/>
</dbReference>